<dbReference type="CDD" id="cd04335">
    <property type="entry name" value="PrdX_deacylase"/>
    <property type="match status" value="1"/>
</dbReference>
<dbReference type="GO" id="GO:0002161">
    <property type="term" value="F:aminoacyl-tRNA deacylase activity"/>
    <property type="evidence" value="ECO:0007669"/>
    <property type="project" value="InterPro"/>
</dbReference>
<dbReference type="Gene3D" id="3.90.960.10">
    <property type="entry name" value="YbaK/aminoacyl-tRNA synthetase-associated domain"/>
    <property type="match status" value="1"/>
</dbReference>
<reference evidence="3" key="1">
    <citation type="submission" date="2018-06" db="EMBL/GenBank/DDBJ databases">
        <authorList>
            <person name="Zhirakovskaya E."/>
        </authorList>
    </citation>
    <scope>NUCLEOTIDE SEQUENCE</scope>
</reference>
<comment type="similarity">
    <text evidence="1">Belongs to the PRORSD1 family.</text>
</comment>
<dbReference type="PANTHER" id="PTHR31423">
    <property type="entry name" value="YBAK DOMAIN-CONTAINING PROTEIN"/>
    <property type="match status" value="1"/>
</dbReference>
<dbReference type="SUPFAM" id="SSF55826">
    <property type="entry name" value="YbaK/ProRS associated domain"/>
    <property type="match status" value="1"/>
</dbReference>
<evidence type="ECO:0000256" key="1">
    <source>
        <dbReference type="ARBA" id="ARBA00010201"/>
    </source>
</evidence>
<dbReference type="PANTHER" id="PTHR31423:SF3">
    <property type="entry name" value="PROLYL-TRNA SYNTHETASE ASSOCIATED DOMAIN-CONTAINING PROTEIN 1-RELATED"/>
    <property type="match status" value="1"/>
</dbReference>
<sequence>MNREANRKKVLEYLEHLDIPYEIYEHPPLDTIEIALQYWKDIDATHCKNLFFRNHKGNRHYLVIIKDTTPFDIHSLEKMLHQGKLSFASEKRMMKYLGVKPGSVSLFGLINDNGHHVYVFLDEQLQKAGKVSFHPNDNTASVVIRFSDLMKFLKDRQNGFEYISPMPQKN</sequence>
<dbReference type="AlphaFoldDB" id="A0A3B0UUC5"/>
<dbReference type="InterPro" id="IPR040285">
    <property type="entry name" value="ProX/PRXD1"/>
</dbReference>
<dbReference type="EMBL" id="UOET01000296">
    <property type="protein sequence ID" value="VAW28917.1"/>
    <property type="molecule type" value="Genomic_DNA"/>
</dbReference>
<evidence type="ECO:0000259" key="2">
    <source>
        <dbReference type="Pfam" id="PF04073"/>
    </source>
</evidence>
<gene>
    <name evidence="3" type="ORF">MNBD_BACTEROID07-695</name>
</gene>
<organism evidence="3">
    <name type="scientific">hydrothermal vent metagenome</name>
    <dbReference type="NCBI Taxonomy" id="652676"/>
    <lineage>
        <taxon>unclassified sequences</taxon>
        <taxon>metagenomes</taxon>
        <taxon>ecological metagenomes</taxon>
    </lineage>
</organism>
<name>A0A3B0UUC5_9ZZZZ</name>
<evidence type="ECO:0000313" key="3">
    <source>
        <dbReference type="EMBL" id="VAW28917.1"/>
    </source>
</evidence>
<feature type="domain" description="YbaK/aminoacyl-tRNA synthetase-associated" evidence="2">
    <location>
        <begin position="26"/>
        <end position="152"/>
    </location>
</feature>
<proteinExistence type="inferred from homology"/>
<dbReference type="FunFam" id="3.90.960.10:FF:000005">
    <property type="entry name" value="Putative prolyl-tRNA synthetase"/>
    <property type="match status" value="1"/>
</dbReference>
<dbReference type="InterPro" id="IPR036754">
    <property type="entry name" value="YbaK/aa-tRNA-synt-asso_dom_sf"/>
</dbReference>
<dbReference type="Pfam" id="PF04073">
    <property type="entry name" value="tRNA_edit"/>
    <property type="match status" value="1"/>
</dbReference>
<accession>A0A3B0UUC5</accession>
<dbReference type="InterPro" id="IPR007214">
    <property type="entry name" value="YbaK/aa-tRNA-synth-assoc-dom"/>
</dbReference>
<protein>
    <submittedName>
        <fullName evidence="3">FIG042921: similarity to aminoacyl-tRNA editing enzymes YbaK, ProX</fullName>
    </submittedName>
</protein>